<evidence type="ECO:0000256" key="5">
    <source>
        <dbReference type="ARBA" id="ARBA00022605"/>
    </source>
</evidence>
<protein>
    <recommendedName>
        <fullName evidence="4 11">Acetolactate synthase</fullName>
        <ecNumber evidence="4 11">2.2.1.6</ecNumber>
    </recommendedName>
</protein>
<evidence type="ECO:0000256" key="2">
    <source>
        <dbReference type="ARBA" id="ARBA00005025"/>
    </source>
</evidence>
<evidence type="ECO:0000256" key="11">
    <source>
        <dbReference type="RuleBase" id="RU003591"/>
    </source>
</evidence>
<keyword evidence="17" id="KW-1185">Reference proteome</keyword>
<dbReference type="InterPro" id="IPR012001">
    <property type="entry name" value="Thiamin_PyroP_enz_TPP-bd_dom"/>
</dbReference>
<dbReference type="InterPro" id="IPR012846">
    <property type="entry name" value="Acetolactate_synth_lsu"/>
</dbReference>
<dbReference type="CDD" id="cd07035">
    <property type="entry name" value="TPP_PYR_POX_like"/>
    <property type="match status" value="1"/>
</dbReference>
<dbReference type="InterPro" id="IPR029035">
    <property type="entry name" value="DHS-like_NAD/FAD-binding_dom"/>
</dbReference>
<keyword evidence="5 11" id="KW-0028">Amino-acid biosynthesis</keyword>
<dbReference type="NCBIfam" id="NF006581">
    <property type="entry name" value="PRK09107.1"/>
    <property type="match status" value="1"/>
</dbReference>
<dbReference type="PROSITE" id="PS00187">
    <property type="entry name" value="TPP_ENZYMES"/>
    <property type="match status" value="1"/>
</dbReference>
<feature type="domain" description="Thiamine pyrophosphate enzyme N-terminal TPP-binding" evidence="15">
    <location>
        <begin position="24"/>
        <end position="139"/>
    </location>
</feature>
<dbReference type="Pfam" id="PF02775">
    <property type="entry name" value="TPP_enzyme_C"/>
    <property type="match status" value="1"/>
</dbReference>
<evidence type="ECO:0000259" key="15">
    <source>
        <dbReference type="Pfam" id="PF02776"/>
    </source>
</evidence>
<evidence type="ECO:0000259" key="13">
    <source>
        <dbReference type="Pfam" id="PF00205"/>
    </source>
</evidence>
<dbReference type="PANTHER" id="PTHR18968">
    <property type="entry name" value="THIAMINE PYROPHOSPHATE ENZYMES"/>
    <property type="match status" value="1"/>
</dbReference>
<dbReference type="NCBIfam" id="TIGR00118">
    <property type="entry name" value="acolac_lg"/>
    <property type="match status" value="1"/>
</dbReference>
<keyword evidence="7 11" id="KW-0479">Metal-binding</keyword>
<dbReference type="InterPro" id="IPR011766">
    <property type="entry name" value="TPP_enzyme_TPP-bd"/>
</dbReference>
<evidence type="ECO:0000256" key="8">
    <source>
        <dbReference type="ARBA" id="ARBA00022842"/>
    </source>
</evidence>
<dbReference type="SUPFAM" id="SSF52518">
    <property type="entry name" value="Thiamin diphosphate-binding fold (THDP-binding)"/>
    <property type="match status" value="2"/>
</dbReference>
<dbReference type="Pfam" id="PF02776">
    <property type="entry name" value="TPP_enzyme_N"/>
    <property type="match status" value="1"/>
</dbReference>
<evidence type="ECO:0000256" key="3">
    <source>
        <dbReference type="ARBA" id="ARBA00007812"/>
    </source>
</evidence>
<evidence type="ECO:0000259" key="14">
    <source>
        <dbReference type="Pfam" id="PF02775"/>
    </source>
</evidence>
<feature type="domain" description="Thiamine pyrophosphate enzyme TPP-binding" evidence="14">
    <location>
        <begin position="416"/>
        <end position="563"/>
    </location>
</feature>
<dbReference type="InterPro" id="IPR039368">
    <property type="entry name" value="AHAS_TPP"/>
</dbReference>
<evidence type="ECO:0000256" key="1">
    <source>
        <dbReference type="ARBA" id="ARBA00004974"/>
    </source>
</evidence>
<dbReference type="Proteomes" id="UP000312784">
    <property type="component" value="Unassembled WGS sequence"/>
</dbReference>
<dbReference type="PANTHER" id="PTHR18968:SF13">
    <property type="entry name" value="ACETOLACTATE SYNTHASE CATALYTIC SUBUNIT, MITOCHONDRIAL"/>
    <property type="match status" value="1"/>
</dbReference>
<name>A0ABY2Y8J7_9HYPH</name>
<evidence type="ECO:0000256" key="9">
    <source>
        <dbReference type="ARBA" id="ARBA00023052"/>
    </source>
</evidence>
<dbReference type="EC" id="2.2.1.6" evidence="4 11"/>
<dbReference type="Gene3D" id="3.40.50.970">
    <property type="match status" value="2"/>
</dbReference>
<feature type="domain" description="Thiamine pyrophosphate enzyme central" evidence="13">
    <location>
        <begin position="214"/>
        <end position="350"/>
    </location>
</feature>
<evidence type="ECO:0000256" key="10">
    <source>
        <dbReference type="ARBA" id="ARBA00023304"/>
    </source>
</evidence>
<evidence type="ECO:0000256" key="7">
    <source>
        <dbReference type="ARBA" id="ARBA00022723"/>
    </source>
</evidence>
<evidence type="ECO:0000313" key="16">
    <source>
        <dbReference type="EMBL" id="TNV17531.1"/>
    </source>
</evidence>
<dbReference type="InterPro" id="IPR045229">
    <property type="entry name" value="TPP_enz"/>
</dbReference>
<dbReference type="SUPFAM" id="SSF52467">
    <property type="entry name" value="DHS-like NAD/FAD-binding domain"/>
    <property type="match status" value="1"/>
</dbReference>
<comment type="catalytic activity">
    <reaction evidence="11">
        <text>2 pyruvate + H(+) = (2S)-2-acetolactate + CO2</text>
        <dbReference type="Rhea" id="RHEA:25249"/>
        <dbReference type="ChEBI" id="CHEBI:15361"/>
        <dbReference type="ChEBI" id="CHEBI:15378"/>
        <dbReference type="ChEBI" id="CHEBI:16526"/>
        <dbReference type="ChEBI" id="CHEBI:58476"/>
        <dbReference type="EC" id="2.2.1.6"/>
    </reaction>
</comment>
<comment type="cofactor">
    <cofactor evidence="11">
        <name>Mg(2+)</name>
        <dbReference type="ChEBI" id="CHEBI:18420"/>
    </cofactor>
    <text evidence="11">Binds 1 Mg(2+) ion per subunit.</text>
</comment>
<sequence length="607" mass="66147">MTAGKQEAEATAAGSQETSHPREMTGAEMVIQAMIDQGVESIFGYPGGAVLPIYDELFQQDKIQHILVRHEQGAGHAAEGYARSTGKVGVLLVTSGPGATNAVTPLQDALMDSIPLVCISGQVPTSLIGSDAFQEADTVGITRPCTKHNWLVKDVKDLSRILHEAFHVASTGRPGPVLVDIPKDIQFAKGIYTPPQTTPRTTYRPVLDGNAQAISDAVRLLATAKKPVIYSGGGVINSGPAASRLLRELVELGNFPITSTLMGLGAYPASGKNWLGMLGMHGTYEANMTMHDCDVMLCVGARFDDRITGRLNAFSPNSKKIHIDIDPSSINKNVRVDVPIIGDVAHVLEDMVRQFRASEKKPEKKAIAAWWEQIDRWRARNSLAYTPNKDVIMPQYAIERLYELTKDRKTYITTEVGQHQMWAAQFYGFEEPNRWLTSGGLGTMGYGLPAALGVQIAHPDALVIDIAGDASIQMCIQEMSAAIQHNAPIKIFILNNQYMGMVRQWQQLLHGNRLSHSYTEAMPDFVKLAEAYGAHGIRCEKPGDLDAAIQEMIDIDKPVIFDCRVANLANCFPMIPSGKAHNEMLLPDEATDEAVANAIDAKGRALV</sequence>
<evidence type="ECO:0000256" key="4">
    <source>
        <dbReference type="ARBA" id="ARBA00013145"/>
    </source>
</evidence>
<dbReference type="CDD" id="cd02015">
    <property type="entry name" value="TPP_AHAS"/>
    <property type="match status" value="1"/>
</dbReference>
<comment type="pathway">
    <text evidence="1 11">Amino-acid biosynthesis; L-isoleucine biosynthesis; L-isoleucine from 2-oxobutanoate: step 1/4.</text>
</comment>
<dbReference type="Gene3D" id="3.40.50.1220">
    <property type="entry name" value="TPP-binding domain"/>
    <property type="match status" value="1"/>
</dbReference>
<dbReference type="InterPro" id="IPR000399">
    <property type="entry name" value="TPP-bd_CS"/>
</dbReference>
<evidence type="ECO:0000256" key="12">
    <source>
        <dbReference type="SAM" id="MobiDB-lite"/>
    </source>
</evidence>
<comment type="similarity">
    <text evidence="3 11">Belongs to the TPP enzyme family.</text>
</comment>
<accession>A0ABY2Y8J7</accession>
<comment type="cofactor">
    <cofactor evidence="11">
        <name>thiamine diphosphate</name>
        <dbReference type="ChEBI" id="CHEBI:58937"/>
    </cofactor>
    <text evidence="11">Binds 1 thiamine pyrophosphate per subunit.</text>
</comment>
<comment type="pathway">
    <text evidence="2 11">Amino-acid biosynthesis; L-valine biosynthesis; L-valine from pyruvate: step 1/4.</text>
</comment>
<feature type="region of interest" description="Disordered" evidence="12">
    <location>
        <begin position="1"/>
        <end position="23"/>
    </location>
</feature>
<dbReference type="EMBL" id="VEWL01000002">
    <property type="protein sequence ID" value="TNV17531.1"/>
    <property type="molecule type" value="Genomic_DNA"/>
</dbReference>
<comment type="caution">
    <text evidence="16">The sequence shown here is derived from an EMBL/GenBank/DDBJ whole genome shotgun (WGS) entry which is preliminary data.</text>
</comment>
<keyword evidence="8 11" id="KW-0460">Magnesium</keyword>
<dbReference type="RefSeq" id="WP_140024157.1">
    <property type="nucleotide sequence ID" value="NZ_JBHUFG010000007.1"/>
</dbReference>
<dbReference type="Pfam" id="PF00205">
    <property type="entry name" value="TPP_enzyme_M"/>
    <property type="match status" value="1"/>
</dbReference>
<dbReference type="InterPro" id="IPR029061">
    <property type="entry name" value="THDP-binding"/>
</dbReference>
<keyword evidence="9 11" id="KW-0786">Thiamine pyrophosphate</keyword>
<keyword evidence="10 11" id="KW-0100">Branched-chain amino acid biosynthesis</keyword>
<reference evidence="16 17" key="1">
    <citation type="submission" date="2019-06" db="EMBL/GenBank/DDBJ databases">
        <title>Ochrobactrum cricket sp.nov., isolated from the insect Teleogryllus occipitalis living in deserted cropland.</title>
        <authorList>
            <person name="Hu M."/>
        </authorList>
    </citation>
    <scope>NUCLEOTIDE SEQUENCE [LARGE SCALE GENOMIC DNA]</scope>
    <source>
        <strain evidence="16 17">LCB8</strain>
    </source>
</reference>
<proteinExistence type="inferred from homology"/>
<keyword evidence="6 11" id="KW-0808">Transferase</keyword>
<evidence type="ECO:0000313" key="17">
    <source>
        <dbReference type="Proteomes" id="UP000312784"/>
    </source>
</evidence>
<evidence type="ECO:0000256" key="6">
    <source>
        <dbReference type="ARBA" id="ARBA00022679"/>
    </source>
</evidence>
<dbReference type="InterPro" id="IPR012000">
    <property type="entry name" value="Thiamin_PyroP_enz_cen_dom"/>
</dbReference>
<organism evidence="16 17">
    <name type="scientific">Ochrobactrum teleogrylli</name>
    <dbReference type="NCBI Taxonomy" id="2479765"/>
    <lineage>
        <taxon>Bacteria</taxon>
        <taxon>Pseudomonadati</taxon>
        <taxon>Pseudomonadota</taxon>
        <taxon>Alphaproteobacteria</taxon>
        <taxon>Hyphomicrobiales</taxon>
        <taxon>Brucellaceae</taxon>
        <taxon>Brucella/Ochrobactrum group</taxon>
        <taxon>Ochrobactrum</taxon>
    </lineage>
</organism>
<gene>
    <name evidence="16" type="ORF">FIC94_04905</name>
</gene>